<dbReference type="AlphaFoldDB" id="A0A371GDZ1"/>
<organism evidence="1 2">
    <name type="scientific">Mucuna pruriens</name>
    <name type="common">Velvet bean</name>
    <name type="synonym">Dolichos pruriens</name>
    <dbReference type="NCBI Taxonomy" id="157652"/>
    <lineage>
        <taxon>Eukaryota</taxon>
        <taxon>Viridiplantae</taxon>
        <taxon>Streptophyta</taxon>
        <taxon>Embryophyta</taxon>
        <taxon>Tracheophyta</taxon>
        <taxon>Spermatophyta</taxon>
        <taxon>Magnoliopsida</taxon>
        <taxon>eudicotyledons</taxon>
        <taxon>Gunneridae</taxon>
        <taxon>Pentapetalae</taxon>
        <taxon>rosids</taxon>
        <taxon>fabids</taxon>
        <taxon>Fabales</taxon>
        <taxon>Fabaceae</taxon>
        <taxon>Papilionoideae</taxon>
        <taxon>50 kb inversion clade</taxon>
        <taxon>NPAAA clade</taxon>
        <taxon>indigoferoid/millettioid clade</taxon>
        <taxon>Phaseoleae</taxon>
        <taxon>Mucuna</taxon>
    </lineage>
</organism>
<feature type="non-terminal residue" evidence="1">
    <location>
        <position position="1"/>
    </location>
</feature>
<keyword evidence="2" id="KW-1185">Reference proteome</keyword>
<dbReference type="Proteomes" id="UP000257109">
    <property type="component" value="Unassembled WGS sequence"/>
</dbReference>
<comment type="caution">
    <text evidence="1">The sequence shown here is derived from an EMBL/GenBank/DDBJ whole genome shotgun (WGS) entry which is preliminary data.</text>
</comment>
<evidence type="ECO:0008006" key="3">
    <source>
        <dbReference type="Google" id="ProtNLM"/>
    </source>
</evidence>
<gene>
    <name evidence="1" type="ORF">CR513_29570</name>
</gene>
<proteinExistence type="predicted"/>
<name>A0A371GDZ1_MUCPR</name>
<evidence type="ECO:0000313" key="2">
    <source>
        <dbReference type="Proteomes" id="UP000257109"/>
    </source>
</evidence>
<dbReference type="EMBL" id="QJKJ01005841">
    <property type="protein sequence ID" value="RDX88779.1"/>
    <property type="molecule type" value="Genomic_DNA"/>
</dbReference>
<accession>A0A371GDZ1</accession>
<sequence>MINIFSNLLEDCMEVFMDDFTMRFDLALVIQQDHPASIQAAIEGRRLCLRPTLHGHFPGAEEKTYVHAHPPRTGLAVSVQVDVRHVQLHSRSHPWTMSTDQVLKFLLKKPNTKPRLIQWILLLQEFDMEIRDKKGAENAAVDHLS</sequence>
<evidence type="ECO:0000313" key="1">
    <source>
        <dbReference type="EMBL" id="RDX88779.1"/>
    </source>
</evidence>
<protein>
    <recommendedName>
        <fullName evidence="3">Reverse transcriptase RNase H-like domain-containing protein</fullName>
    </recommendedName>
</protein>
<reference evidence="1" key="1">
    <citation type="submission" date="2018-05" db="EMBL/GenBank/DDBJ databases">
        <title>Draft genome of Mucuna pruriens seed.</title>
        <authorList>
            <person name="Nnadi N.E."/>
            <person name="Vos R."/>
            <person name="Hasami M.H."/>
            <person name="Devisetty U.K."/>
            <person name="Aguiy J.C."/>
        </authorList>
    </citation>
    <scope>NUCLEOTIDE SEQUENCE [LARGE SCALE GENOMIC DNA]</scope>
    <source>
        <strain evidence="1">JCA_2017</strain>
    </source>
</reference>
<dbReference type="OrthoDB" id="1436294at2759"/>